<dbReference type="Proteomes" id="UP000468591">
    <property type="component" value="Unassembled WGS sequence"/>
</dbReference>
<proteinExistence type="inferred from homology"/>
<dbReference type="GO" id="GO:0016757">
    <property type="term" value="F:glycosyltransferase activity"/>
    <property type="evidence" value="ECO:0007669"/>
    <property type="project" value="UniProtKB-KW"/>
</dbReference>
<gene>
    <name evidence="5" type="ORF">GV827_02255</name>
</gene>
<evidence type="ECO:0000256" key="1">
    <source>
        <dbReference type="ARBA" id="ARBA00006739"/>
    </source>
</evidence>
<feature type="domain" description="Glycosyltransferase 2-like" evidence="4">
    <location>
        <begin position="12"/>
        <end position="149"/>
    </location>
</feature>
<accession>A0A6P0C7T8</accession>
<evidence type="ECO:0000256" key="2">
    <source>
        <dbReference type="ARBA" id="ARBA00022676"/>
    </source>
</evidence>
<comment type="caution">
    <text evidence="5">The sequence shown here is derived from an EMBL/GenBank/DDBJ whole genome shotgun (WGS) entry which is preliminary data.</text>
</comment>
<organism evidence="5 6">
    <name type="scientific">Sulfitobacter sediminilitoris</name>
    <dbReference type="NCBI Taxonomy" id="2698830"/>
    <lineage>
        <taxon>Bacteria</taxon>
        <taxon>Pseudomonadati</taxon>
        <taxon>Pseudomonadota</taxon>
        <taxon>Alphaproteobacteria</taxon>
        <taxon>Rhodobacterales</taxon>
        <taxon>Roseobacteraceae</taxon>
        <taxon>Sulfitobacter</taxon>
    </lineage>
</organism>
<reference evidence="5 6" key="1">
    <citation type="submission" date="2020-01" db="EMBL/GenBank/DDBJ databases">
        <title>Sulfitobacter sediminilitoris sp. nov., isolated from a tidal flat.</title>
        <authorList>
            <person name="Park S."/>
            <person name="Yoon J.-H."/>
        </authorList>
    </citation>
    <scope>NUCLEOTIDE SEQUENCE [LARGE SCALE GENOMIC DNA]</scope>
    <source>
        <strain evidence="5 6">JBTF-M27</strain>
    </source>
</reference>
<dbReference type="InterPro" id="IPR001173">
    <property type="entry name" value="Glyco_trans_2-like"/>
</dbReference>
<dbReference type="AlphaFoldDB" id="A0A6P0C7T8"/>
<evidence type="ECO:0000313" key="6">
    <source>
        <dbReference type="Proteomes" id="UP000468591"/>
    </source>
</evidence>
<dbReference type="PANTHER" id="PTHR43179:SF12">
    <property type="entry name" value="GALACTOFURANOSYLTRANSFERASE GLFT2"/>
    <property type="match status" value="1"/>
</dbReference>
<dbReference type="RefSeq" id="WP_164352053.1">
    <property type="nucleotide sequence ID" value="NZ_JAABNT010000001.1"/>
</dbReference>
<dbReference type="EMBL" id="JAABNT010000001">
    <property type="protein sequence ID" value="NEK21226.1"/>
    <property type="molecule type" value="Genomic_DNA"/>
</dbReference>
<dbReference type="SUPFAM" id="SSF53448">
    <property type="entry name" value="Nucleotide-diphospho-sugar transferases"/>
    <property type="match status" value="1"/>
</dbReference>
<dbReference type="InterPro" id="IPR029044">
    <property type="entry name" value="Nucleotide-diphossugar_trans"/>
</dbReference>
<dbReference type="Pfam" id="PF00535">
    <property type="entry name" value="Glycos_transf_2"/>
    <property type="match status" value="1"/>
</dbReference>
<evidence type="ECO:0000313" key="5">
    <source>
        <dbReference type="EMBL" id="NEK21226.1"/>
    </source>
</evidence>
<dbReference type="PANTHER" id="PTHR43179">
    <property type="entry name" value="RHAMNOSYLTRANSFERASE WBBL"/>
    <property type="match status" value="1"/>
</dbReference>
<name>A0A6P0C7T8_9RHOB</name>
<keyword evidence="6" id="KW-1185">Reference proteome</keyword>
<comment type="similarity">
    <text evidence="1">Belongs to the glycosyltransferase 2 family.</text>
</comment>
<evidence type="ECO:0000256" key="3">
    <source>
        <dbReference type="ARBA" id="ARBA00022679"/>
    </source>
</evidence>
<dbReference type="Gene3D" id="3.90.550.10">
    <property type="entry name" value="Spore Coat Polysaccharide Biosynthesis Protein SpsA, Chain A"/>
    <property type="match status" value="1"/>
</dbReference>
<dbReference type="CDD" id="cd04186">
    <property type="entry name" value="GT_2_like_c"/>
    <property type="match status" value="1"/>
</dbReference>
<protein>
    <submittedName>
        <fullName evidence="5">Glycosyltransferase</fullName>
    </submittedName>
</protein>
<sequence length="337" mass="37435">MTELTNSPRILVIILNYRTPQMTLRAAQAALADMEGMNAELVIVDNASGYGSAGILTREISERGWDQNNRVRLILSDTNGGFGAGNNIGFAAGMSDGSAPDYFYLLNSDAFPDKGCLPRLLQHLRDTPKAGFAGSHVRGEDNLDHTTAFRFTSIAGEFEGAARFGPITRLLRRSVVAPDLPTETARVDWVAGASVLIRGKMLEEIGHFDETFFLYFEETDLCKRGANAGWECWYLPHARVVHIGSVSTGMKTWERIPAYWYASRRHYFVKNHGRLYAAAAFLAKLAGGAIHTTRCALTGRPRQDPRGFYRDLMRFGLGLSLERPQQLSRRPVSEEKS</sequence>
<evidence type="ECO:0000259" key="4">
    <source>
        <dbReference type="Pfam" id="PF00535"/>
    </source>
</evidence>
<keyword evidence="3 5" id="KW-0808">Transferase</keyword>
<keyword evidence="2" id="KW-0328">Glycosyltransferase</keyword>